<proteinExistence type="predicted"/>
<protein>
    <submittedName>
        <fullName evidence="1">2-iminobutanoate/2-iminopropanoate deaminase</fullName>
    </submittedName>
</protein>
<accession>A0A428MGP3</accession>
<dbReference type="RefSeq" id="WP_125484665.1">
    <property type="nucleotide sequence ID" value="NZ_RSDW01000001.1"/>
</dbReference>
<dbReference type="SUPFAM" id="SSF55298">
    <property type="entry name" value="YjgF-like"/>
    <property type="match status" value="1"/>
</dbReference>
<dbReference type="InterPro" id="IPR035959">
    <property type="entry name" value="RutC-like_sf"/>
</dbReference>
<reference evidence="1 2" key="1">
    <citation type="submission" date="2018-12" db="EMBL/GenBank/DDBJ databases">
        <title>Sequencing of bacterial isolates from soil warming experiment in Harvard Forest, Massachusetts, USA.</title>
        <authorList>
            <person name="Deangelis K."/>
        </authorList>
    </citation>
    <scope>NUCLEOTIDE SEQUENCE [LARGE SCALE GENOMIC DNA]</scope>
    <source>
        <strain evidence="1 2">EB153</strain>
    </source>
</reference>
<dbReference type="AlphaFoldDB" id="A0A428MGP3"/>
<dbReference type="PANTHER" id="PTHR11803:SF39">
    <property type="entry name" value="2-IMINOBUTANOATE_2-IMINOPROPANOATE DEAMINASE"/>
    <property type="match status" value="1"/>
</dbReference>
<dbReference type="Proteomes" id="UP000269669">
    <property type="component" value="Unassembled WGS sequence"/>
</dbReference>
<gene>
    <name evidence="1" type="ORF">EDE15_1496</name>
</gene>
<dbReference type="InterPro" id="IPR006175">
    <property type="entry name" value="YjgF/YER057c/UK114"/>
</dbReference>
<dbReference type="GO" id="GO:0019239">
    <property type="term" value="F:deaminase activity"/>
    <property type="evidence" value="ECO:0007669"/>
    <property type="project" value="TreeGrafter"/>
</dbReference>
<dbReference type="GO" id="GO:0005829">
    <property type="term" value="C:cytosol"/>
    <property type="evidence" value="ECO:0007669"/>
    <property type="project" value="TreeGrafter"/>
</dbReference>
<dbReference type="PANTHER" id="PTHR11803">
    <property type="entry name" value="2-IMINOBUTANOATE/2-IMINOPROPANOATE DEAMINASE RIDA"/>
    <property type="match status" value="1"/>
</dbReference>
<dbReference type="Gene3D" id="3.30.1330.40">
    <property type="entry name" value="RutC-like"/>
    <property type="match status" value="1"/>
</dbReference>
<dbReference type="Pfam" id="PF01042">
    <property type="entry name" value="Ribonuc_L-PSP"/>
    <property type="match status" value="1"/>
</dbReference>
<evidence type="ECO:0000313" key="2">
    <source>
        <dbReference type="Proteomes" id="UP000269669"/>
    </source>
</evidence>
<name>A0A428MGP3_9BACT</name>
<dbReference type="OrthoDB" id="9803101at2"/>
<organism evidence="1 2">
    <name type="scientific">Edaphobacter aggregans</name>
    <dbReference type="NCBI Taxonomy" id="570835"/>
    <lineage>
        <taxon>Bacteria</taxon>
        <taxon>Pseudomonadati</taxon>
        <taxon>Acidobacteriota</taxon>
        <taxon>Terriglobia</taxon>
        <taxon>Terriglobales</taxon>
        <taxon>Acidobacteriaceae</taxon>
        <taxon>Edaphobacter</taxon>
    </lineage>
</organism>
<keyword evidence="2" id="KW-1185">Reference proteome</keyword>
<sequence length="133" mass="14553">MSNIELATPQYPFSPGLLLGDTLYVSGHLGIDLATGKRPADLESEARVMMDAFQRTIQASHMLMDDLVSVTVYCTDLSAFATFNSIYVQYFQPPYPARAFIGAPRLLLDTHFEIQGIAVKDAHKTKAATPISG</sequence>
<dbReference type="EMBL" id="RSDW01000001">
    <property type="protein sequence ID" value="RSL15990.1"/>
    <property type="molecule type" value="Genomic_DNA"/>
</dbReference>
<comment type="caution">
    <text evidence="1">The sequence shown here is derived from an EMBL/GenBank/DDBJ whole genome shotgun (WGS) entry which is preliminary data.</text>
</comment>
<dbReference type="CDD" id="cd00448">
    <property type="entry name" value="YjgF_YER057c_UK114_family"/>
    <property type="match status" value="1"/>
</dbReference>
<evidence type="ECO:0000313" key="1">
    <source>
        <dbReference type="EMBL" id="RSL15990.1"/>
    </source>
</evidence>